<feature type="region of interest" description="Disordered" evidence="1">
    <location>
        <begin position="310"/>
        <end position="382"/>
    </location>
</feature>
<protein>
    <recommendedName>
        <fullName evidence="5">Mid2 domain-containing protein</fullName>
    </recommendedName>
</protein>
<dbReference type="GeneID" id="34577116"/>
<feature type="region of interest" description="Disordered" evidence="1">
    <location>
        <begin position="60"/>
        <end position="125"/>
    </location>
</feature>
<feature type="compositionally biased region" description="Polar residues" evidence="1">
    <location>
        <begin position="287"/>
        <end position="297"/>
    </location>
</feature>
<dbReference type="Proteomes" id="UP000177622">
    <property type="component" value="Unassembled WGS sequence"/>
</dbReference>
<feature type="compositionally biased region" description="Basic and acidic residues" evidence="1">
    <location>
        <begin position="310"/>
        <end position="319"/>
    </location>
</feature>
<keyword evidence="2" id="KW-0812">Transmembrane</keyword>
<dbReference type="RefSeq" id="XP_022487910.1">
    <property type="nucleotide sequence ID" value="XM_022632382.1"/>
</dbReference>
<dbReference type="EMBL" id="LXJU01000010">
    <property type="protein sequence ID" value="OGE52468.1"/>
    <property type="molecule type" value="Genomic_DNA"/>
</dbReference>
<dbReference type="OrthoDB" id="4364855at2759"/>
<organism evidence="3 4">
    <name type="scientific">Penicillium arizonense</name>
    <dbReference type="NCBI Taxonomy" id="1835702"/>
    <lineage>
        <taxon>Eukaryota</taxon>
        <taxon>Fungi</taxon>
        <taxon>Dikarya</taxon>
        <taxon>Ascomycota</taxon>
        <taxon>Pezizomycotina</taxon>
        <taxon>Eurotiomycetes</taxon>
        <taxon>Eurotiomycetidae</taxon>
        <taxon>Eurotiales</taxon>
        <taxon>Aspergillaceae</taxon>
        <taxon>Penicillium</taxon>
    </lineage>
</organism>
<comment type="caution">
    <text evidence="3">The sequence shown here is derived from an EMBL/GenBank/DDBJ whole genome shotgun (WGS) entry which is preliminary data.</text>
</comment>
<evidence type="ECO:0000256" key="2">
    <source>
        <dbReference type="SAM" id="Phobius"/>
    </source>
</evidence>
<name>A0A1F5LGX8_PENAI</name>
<dbReference type="AlphaFoldDB" id="A0A1F5LGX8"/>
<sequence length="382" mass="40396">MVGSFPIFFEPGMEDLFKQEDSARQYVSSLADLAGTPSVGQTADIAAASETATMENALPNSVPLASSQPFSPDEPVTALPAGVTSTTETNTETSTPAEPTNTSWETSTSTTSQPTTSTTSTTSSLISIAPSTSTLSTTAVFSTTASSASEQTTEQTKSNSVTTEPGSYSGGTSTKTKIAIAVPVSIIGIALIIALIIFLTRRSRREKERHNMPSTYDMATSQTTAVSTQELVVSPTYAALFPGPRTPTAAVPLSRMPVLNVPPSNIGGQSRDPSPSPSSTRRMSVSQGPGPNDSNTEIGLAVAVPLDHRRSATEQELRSPSRGTVRLARMPFDTSYDPEDDAVSEASDSDGRRRDREFDEISDVSSFGAFSPTWDGGRRQYR</sequence>
<feature type="region of interest" description="Disordered" evidence="1">
    <location>
        <begin position="260"/>
        <end position="297"/>
    </location>
</feature>
<evidence type="ECO:0000313" key="3">
    <source>
        <dbReference type="EMBL" id="OGE52468.1"/>
    </source>
</evidence>
<feature type="transmembrane region" description="Helical" evidence="2">
    <location>
        <begin position="178"/>
        <end position="199"/>
    </location>
</feature>
<evidence type="ECO:0000313" key="4">
    <source>
        <dbReference type="Proteomes" id="UP000177622"/>
    </source>
</evidence>
<feature type="compositionally biased region" description="Polar residues" evidence="1">
    <location>
        <begin position="157"/>
        <end position="173"/>
    </location>
</feature>
<feature type="region of interest" description="Disordered" evidence="1">
    <location>
        <begin position="144"/>
        <end position="173"/>
    </location>
</feature>
<feature type="compositionally biased region" description="Low complexity" evidence="1">
    <location>
        <begin position="270"/>
        <end position="286"/>
    </location>
</feature>
<accession>A0A1F5LGX8</accession>
<proteinExistence type="predicted"/>
<keyword evidence="2" id="KW-0472">Membrane</keyword>
<dbReference type="STRING" id="1835702.A0A1F5LGX8"/>
<gene>
    <name evidence="3" type="ORF">PENARI_c010G10003</name>
</gene>
<feature type="compositionally biased region" description="Low complexity" evidence="1">
    <location>
        <begin position="144"/>
        <end position="156"/>
    </location>
</feature>
<evidence type="ECO:0008006" key="5">
    <source>
        <dbReference type="Google" id="ProtNLM"/>
    </source>
</evidence>
<keyword evidence="2" id="KW-1133">Transmembrane helix</keyword>
<reference evidence="3 4" key="1">
    <citation type="journal article" date="2016" name="Sci. Rep.">
        <title>Penicillium arizonense, a new, genome sequenced fungal species, reveals a high chemical diversity in secreted metabolites.</title>
        <authorList>
            <person name="Grijseels S."/>
            <person name="Nielsen J.C."/>
            <person name="Randelovic M."/>
            <person name="Nielsen J."/>
            <person name="Nielsen K.F."/>
            <person name="Workman M."/>
            <person name="Frisvad J.C."/>
        </authorList>
    </citation>
    <scope>NUCLEOTIDE SEQUENCE [LARGE SCALE GENOMIC DNA]</scope>
    <source>
        <strain evidence="3 4">CBS 141311</strain>
    </source>
</reference>
<feature type="compositionally biased region" description="Basic and acidic residues" evidence="1">
    <location>
        <begin position="349"/>
        <end position="359"/>
    </location>
</feature>
<keyword evidence="4" id="KW-1185">Reference proteome</keyword>
<evidence type="ECO:0000256" key="1">
    <source>
        <dbReference type="SAM" id="MobiDB-lite"/>
    </source>
</evidence>
<feature type="compositionally biased region" description="Low complexity" evidence="1">
    <location>
        <begin position="84"/>
        <end position="125"/>
    </location>
</feature>